<dbReference type="AlphaFoldDB" id="A0A6A7A0G5"/>
<feature type="transmembrane region" description="Helical" evidence="1">
    <location>
        <begin position="353"/>
        <end position="372"/>
    </location>
</feature>
<dbReference type="Gene3D" id="1.20.58.340">
    <property type="entry name" value="Magnesium transport protein CorA, transmembrane region"/>
    <property type="match status" value="1"/>
</dbReference>
<organism evidence="2 3">
    <name type="scientific">Ophiobolus disseminans</name>
    <dbReference type="NCBI Taxonomy" id="1469910"/>
    <lineage>
        <taxon>Eukaryota</taxon>
        <taxon>Fungi</taxon>
        <taxon>Dikarya</taxon>
        <taxon>Ascomycota</taxon>
        <taxon>Pezizomycotina</taxon>
        <taxon>Dothideomycetes</taxon>
        <taxon>Pleosporomycetidae</taxon>
        <taxon>Pleosporales</taxon>
        <taxon>Pleosporineae</taxon>
        <taxon>Phaeosphaeriaceae</taxon>
        <taxon>Ophiobolus</taxon>
    </lineage>
</organism>
<keyword evidence="1" id="KW-1133">Transmembrane helix</keyword>
<name>A0A6A7A0G5_9PLEO</name>
<keyword evidence="1" id="KW-0472">Membrane</keyword>
<dbReference type="EMBL" id="MU006225">
    <property type="protein sequence ID" value="KAF2826603.1"/>
    <property type="molecule type" value="Genomic_DNA"/>
</dbReference>
<reference evidence="2" key="1">
    <citation type="journal article" date="2020" name="Stud. Mycol.">
        <title>101 Dothideomycetes genomes: a test case for predicting lifestyles and emergence of pathogens.</title>
        <authorList>
            <person name="Haridas S."/>
            <person name="Albert R."/>
            <person name="Binder M."/>
            <person name="Bloem J."/>
            <person name="Labutti K."/>
            <person name="Salamov A."/>
            <person name="Andreopoulos B."/>
            <person name="Baker S."/>
            <person name="Barry K."/>
            <person name="Bills G."/>
            <person name="Bluhm B."/>
            <person name="Cannon C."/>
            <person name="Castanera R."/>
            <person name="Culley D."/>
            <person name="Daum C."/>
            <person name="Ezra D."/>
            <person name="Gonzalez J."/>
            <person name="Henrissat B."/>
            <person name="Kuo A."/>
            <person name="Liang C."/>
            <person name="Lipzen A."/>
            <person name="Lutzoni F."/>
            <person name="Magnuson J."/>
            <person name="Mondo S."/>
            <person name="Nolan M."/>
            <person name="Ohm R."/>
            <person name="Pangilinan J."/>
            <person name="Park H.-J."/>
            <person name="Ramirez L."/>
            <person name="Alfaro M."/>
            <person name="Sun H."/>
            <person name="Tritt A."/>
            <person name="Yoshinaga Y."/>
            <person name="Zwiers L.-H."/>
            <person name="Turgeon B."/>
            <person name="Goodwin S."/>
            <person name="Spatafora J."/>
            <person name="Crous P."/>
            <person name="Grigoriev I."/>
        </authorList>
    </citation>
    <scope>NUCLEOTIDE SEQUENCE</scope>
    <source>
        <strain evidence="2">CBS 113818</strain>
    </source>
</reference>
<protein>
    <recommendedName>
        <fullName evidence="4">Mg2+ transporter protein</fullName>
    </recommendedName>
</protein>
<proteinExistence type="predicted"/>
<evidence type="ECO:0000256" key="1">
    <source>
        <dbReference type="SAM" id="Phobius"/>
    </source>
</evidence>
<evidence type="ECO:0000313" key="3">
    <source>
        <dbReference type="Proteomes" id="UP000799424"/>
    </source>
</evidence>
<accession>A0A6A7A0G5</accession>
<dbReference type="Proteomes" id="UP000799424">
    <property type="component" value="Unassembled WGS sequence"/>
</dbReference>
<dbReference type="OrthoDB" id="2830640at2759"/>
<keyword evidence="3" id="KW-1185">Reference proteome</keyword>
<gene>
    <name evidence="2" type="ORF">CC86DRAFT_369824</name>
</gene>
<feature type="transmembrane region" description="Helical" evidence="1">
    <location>
        <begin position="311"/>
        <end position="333"/>
    </location>
</feature>
<keyword evidence="1" id="KW-0812">Transmembrane</keyword>
<evidence type="ECO:0000313" key="2">
    <source>
        <dbReference type="EMBL" id="KAF2826603.1"/>
    </source>
</evidence>
<sequence>MDSLPVLHLSSKGWMSETRQLERCLTESQSPKLQYLLMQDDVFSKGQQLVPELMQHFQIPLRLLSSIYRRSNGFFAFEESLAKDGELQAYYTWFRVLVKAVSSDTSNYTWHEMTFCSRWDPQSCLVLCIGVDLTFQHLLQQTLSRMWPKLSPSEPFSMHIPLIETILELQDSSVWSIRDVVRTIEKGRSLSTLGFQDFTMMHETARHAIHSFETLSVSTETVEAMQQQVINLSATPKREGSGHAEASHQIQTHIASQIRMLRSLFLRSQSNKERLQNEIALSYNLIAQRDSQVMKDLGEAARLDSGALKTIAIVTMAFLPPTFLSAIFSMSFFNYTPGQGGAKSEWSVSNKFWVYWVCAIPLTCLTMAIWCWRQKQKGN</sequence>
<evidence type="ECO:0008006" key="4">
    <source>
        <dbReference type="Google" id="ProtNLM"/>
    </source>
</evidence>